<evidence type="ECO:0000259" key="1">
    <source>
        <dbReference type="SMART" id="SM00471"/>
    </source>
</evidence>
<dbReference type="EMBL" id="BAABFL010000400">
    <property type="protein sequence ID" value="GAA4650502.1"/>
    <property type="molecule type" value="Genomic_DNA"/>
</dbReference>
<keyword evidence="3" id="KW-1185">Reference proteome</keyword>
<dbReference type="RefSeq" id="WP_345196692.1">
    <property type="nucleotide sequence ID" value="NZ_BAABFL010000400.1"/>
</dbReference>
<dbReference type="Pfam" id="PF12917">
    <property type="entry name" value="YfbR-like"/>
    <property type="match status" value="1"/>
</dbReference>
<proteinExistence type="predicted"/>
<accession>A0ABP8V3N0</accession>
<protein>
    <recommendedName>
        <fullName evidence="1">HD/PDEase domain-containing protein</fullName>
    </recommendedName>
</protein>
<evidence type="ECO:0000313" key="2">
    <source>
        <dbReference type="EMBL" id="GAA4650502.1"/>
    </source>
</evidence>
<dbReference type="Gene3D" id="1.10.3210.10">
    <property type="entry name" value="Hypothetical protein af1432"/>
    <property type="match status" value="1"/>
</dbReference>
<reference evidence="3" key="1">
    <citation type="journal article" date="2019" name="Int. J. Syst. Evol. Microbiol.">
        <title>The Global Catalogue of Microorganisms (GCM) 10K type strain sequencing project: providing services to taxonomists for standard genome sequencing and annotation.</title>
        <authorList>
            <consortium name="The Broad Institute Genomics Platform"/>
            <consortium name="The Broad Institute Genome Sequencing Center for Infectious Disease"/>
            <person name="Wu L."/>
            <person name="Ma J."/>
        </authorList>
    </citation>
    <scope>NUCLEOTIDE SEQUENCE [LARGE SCALE GENOMIC DNA]</scope>
    <source>
        <strain evidence="3">JCM 17805</strain>
    </source>
</reference>
<dbReference type="Proteomes" id="UP001500604">
    <property type="component" value="Unassembled WGS sequence"/>
</dbReference>
<dbReference type="SMART" id="SM00471">
    <property type="entry name" value="HDc"/>
    <property type="match status" value="1"/>
</dbReference>
<organism evidence="2 3">
    <name type="scientific">Kistimonas scapharcae</name>
    <dbReference type="NCBI Taxonomy" id="1036133"/>
    <lineage>
        <taxon>Bacteria</taxon>
        <taxon>Pseudomonadati</taxon>
        <taxon>Pseudomonadota</taxon>
        <taxon>Gammaproteobacteria</taxon>
        <taxon>Oceanospirillales</taxon>
        <taxon>Endozoicomonadaceae</taxon>
        <taxon>Kistimonas</taxon>
    </lineage>
</organism>
<dbReference type="InterPro" id="IPR003607">
    <property type="entry name" value="HD/PDEase_dom"/>
</dbReference>
<comment type="caution">
    <text evidence="2">The sequence shown here is derived from an EMBL/GenBank/DDBJ whole genome shotgun (WGS) entry which is preliminary data.</text>
</comment>
<name>A0ABP8V3N0_9GAMM</name>
<dbReference type="SUPFAM" id="SSF109604">
    <property type="entry name" value="HD-domain/PDEase-like"/>
    <property type="match status" value="1"/>
</dbReference>
<evidence type="ECO:0000313" key="3">
    <source>
        <dbReference type="Proteomes" id="UP001500604"/>
    </source>
</evidence>
<sequence>MNIYDIARSADVTRWHSVPCHRYPSIAEHSFLVTMYACSLTEQVYPAISPEEKLALLQFCLWHDMPETLTGDLATPLKRRLEASFPKGDSPIEKIEESLCPEYKRYKHHLPDRLKRIAKLADIMEAMKFIRSEGKGGVSEHIFQERQKTFSQLVKDSMTRYPELEWPAAEALLDELLNGTPTMIDFVDAFQ</sequence>
<gene>
    <name evidence="2" type="ORF">GCM10023116_27850</name>
</gene>
<feature type="domain" description="HD/PDEase" evidence="1">
    <location>
        <begin position="22"/>
        <end position="136"/>
    </location>
</feature>